<dbReference type="SMART" id="SM00065">
    <property type="entry name" value="GAF"/>
    <property type="match status" value="1"/>
</dbReference>
<dbReference type="PANTHER" id="PTHR33744:SF1">
    <property type="entry name" value="DNA-BINDING TRANSCRIPTIONAL ACTIVATOR ADER"/>
    <property type="match status" value="1"/>
</dbReference>
<accession>A0A8J7WNG1</accession>
<dbReference type="Gene3D" id="3.30.450.40">
    <property type="match status" value="1"/>
</dbReference>
<dbReference type="InterPro" id="IPR051448">
    <property type="entry name" value="CdaR-like_regulators"/>
</dbReference>
<feature type="domain" description="GAF" evidence="2">
    <location>
        <begin position="85"/>
        <end position="236"/>
    </location>
</feature>
<dbReference type="Pfam" id="PF13556">
    <property type="entry name" value="HTH_30"/>
    <property type="match status" value="1"/>
</dbReference>
<protein>
    <submittedName>
        <fullName evidence="3">GAF domain-containing protein</fullName>
    </submittedName>
</protein>
<name>A0A8J7WNG1_9ACTN</name>
<dbReference type="InterPro" id="IPR042070">
    <property type="entry name" value="PucR_C-HTH_sf"/>
</dbReference>
<dbReference type="InterPro" id="IPR029016">
    <property type="entry name" value="GAF-like_dom_sf"/>
</dbReference>
<sequence length="635" mass="66815">MNAASGMVAELPFLSLLVQDASAVEYDGPLAQAHAEGAGPEVIAQLERARTLALRVRATLREQRRRETELAALFETASDLAGLRDLDSVLRAIVVRARKLLGTDVAYLTLNDPSADDTYMRVTDGSVSAKFQQVRLGMGEGLGGLVAQTASPYVTADYLNDAQFHHTRTIDAAVHEEGLVAILGVPLLANGQVIGVLFASDRRVRPFSRDEIALLSSLATHAAIAIESANQLAETKAALAELAAASRTIQAHSASVERAAEAHEALTGLLLRGAGLGELAGSVAELLGGSVVIVDDTGRCLCGLLEPDERNAVEAAAAQSAKTGRALPAGRLWIAAVTAGQERLGALVLRGRPELDLEGADQRILERAATMTALRLLIERSVQEAEHRVRGELVADLLAAADRGEPGLESLRERARRLGADLDAPYVAVVAQAQDADRRRLGSAAAHLAATGRGLAGERGGSTVLLLPGSDPSAVARDVVHHLHGAIQRPVTAGASGPVRGPAAFAAAHAEAARCLAALQSLGRIGDAASTRDLGFVGLLLGGAQPRRPEVPAFVRATLGPVLDYDARRSTDLVHTLGAYFGSGGNLMRTKDVLHVHVNTVTQRLDRIAQLLGPDWNCPERALELQLALRLHHLL</sequence>
<dbReference type="InterPro" id="IPR025736">
    <property type="entry name" value="PucR_C-HTH_dom"/>
</dbReference>
<dbReference type="Gene3D" id="1.10.10.2840">
    <property type="entry name" value="PucR C-terminal helix-turn-helix domain"/>
    <property type="match status" value="1"/>
</dbReference>
<comment type="similarity">
    <text evidence="1">Belongs to the CdaR family.</text>
</comment>
<dbReference type="Pfam" id="PF17853">
    <property type="entry name" value="GGDEF_2"/>
    <property type="match status" value="1"/>
</dbReference>
<dbReference type="PANTHER" id="PTHR33744">
    <property type="entry name" value="CARBOHYDRATE DIACID REGULATOR"/>
    <property type="match status" value="1"/>
</dbReference>
<evidence type="ECO:0000313" key="4">
    <source>
        <dbReference type="Proteomes" id="UP000677913"/>
    </source>
</evidence>
<dbReference type="RefSeq" id="WP_211465679.1">
    <property type="nucleotide sequence ID" value="NZ_JAGSXH010000014.1"/>
</dbReference>
<reference evidence="3" key="1">
    <citation type="submission" date="2021-04" db="EMBL/GenBank/DDBJ databases">
        <title>Genome based classification of Actinospica acidithermotolerans sp. nov., an actinobacterium isolated from an Indonesian hot spring.</title>
        <authorList>
            <person name="Kusuma A.B."/>
            <person name="Putra K.E."/>
            <person name="Nafisah S."/>
            <person name="Loh J."/>
            <person name="Nouioui I."/>
            <person name="Goodfellow M."/>
        </authorList>
    </citation>
    <scope>NUCLEOTIDE SEQUENCE</scope>
    <source>
        <strain evidence="3">DSM 45618</strain>
    </source>
</reference>
<proteinExistence type="inferred from homology"/>
<dbReference type="Proteomes" id="UP000677913">
    <property type="component" value="Unassembled WGS sequence"/>
</dbReference>
<keyword evidence="4" id="KW-1185">Reference proteome</keyword>
<evidence type="ECO:0000256" key="1">
    <source>
        <dbReference type="ARBA" id="ARBA00006754"/>
    </source>
</evidence>
<dbReference type="InterPro" id="IPR003018">
    <property type="entry name" value="GAF"/>
</dbReference>
<dbReference type="Pfam" id="PF01590">
    <property type="entry name" value="GAF"/>
    <property type="match status" value="1"/>
</dbReference>
<dbReference type="SUPFAM" id="SSF55781">
    <property type="entry name" value="GAF domain-like"/>
    <property type="match status" value="1"/>
</dbReference>
<dbReference type="InterPro" id="IPR041522">
    <property type="entry name" value="CdaR_GGDEF"/>
</dbReference>
<organism evidence="3 4">
    <name type="scientific">Actinocrinis puniceicyclus</name>
    <dbReference type="NCBI Taxonomy" id="977794"/>
    <lineage>
        <taxon>Bacteria</taxon>
        <taxon>Bacillati</taxon>
        <taxon>Actinomycetota</taxon>
        <taxon>Actinomycetes</taxon>
        <taxon>Catenulisporales</taxon>
        <taxon>Actinospicaceae</taxon>
        <taxon>Actinocrinis</taxon>
    </lineage>
</organism>
<dbReference type="EMBL" id="JAGSXH010000014">
    <property type="protein sequence ID" value="MBS2962670.1"/>
    <property type="molecule type" value="Genomic_DNA"/>
</dbReference>
<evidence type="ECO:0000313" key="3">
    <source>
        <dbReference type="EMBL" id="MBS2962670.1"/>
    </source>
</evidence>
<dbReference type="AlphaFoldDB" id="A0A8J7WNG1"/>
<comment type="caution">
    <text evidence="3">The sequence shown here is derived from an EMBL/GenBank/DDBJ whole genome shotgun (WGS) entry which is preliminary data.</text>
</comment>
<evidence type="ECO:0000259" key="2">
    <source>
        <dbReference type="SMART" id="SM00065"/>
    </source>
</evidence>
<gene>
    <name evidence="3" type="ORF">KGA66_06410</name>
</gene>